<gene>
    <name evidence="1" type="ORF">MGSAQ_002243</name>
</gene>
<dbReference type="EMBL" id="AYSL01001265">
    <property type="protein sequence ID" value="KTF06258.1"/>
    <property type="molecule type" value="Genomic_DNA"/>
</dbReference>
<sequence length="34" mass="3883">MLIAVFMKKLSAYNLKHSLKGPILLNNEDLQKNP</sequence>
<reference evidence="1" key="1">
    <citation type="submission" date="2013-11" db="EMBL/GenBank/DDBJ databases">
        <title>Microbial diversity, functional groups and degradation webs in Northern and Southern Mediterranean and Red Sea marine crude oil polluted sites.</title>
        <authorList>
            <person name="Daffonchio D."/>
            <person name="Mapelli F."/>
            <person name="Ferrer M."/>
            <person name="Richter M."/>
            <person name="Cherif A."/>
            <person name="Malkawi H.I."/>
            <person name="Yakimov M.M."/>
            <person name="Abdel-Fattah Y.R."/>
            <person name="Blaghen M."/>
            <person name="Golyshin P.N."/>
            <person name="Kalogerakis N."/>
            <person name="Boon N."/>
            <person name="Magagnini M."/>
            <person name="Fava F."/>
        </authorList>
    </citation>
    <scope>NUCLEOTIDE SEQUENCE</scope>
</reference>
<dbReference type="AlphaFoldDB" id="A0A1B6NSE6"/>
<protein>
    <submittedName>
        <fullName evidence="1">Uncharacterized protein</fullName>
    </submittedName>
</protein>
<evidence type="ECO:0000313" key="1">
    <source>
        <dbReference type="EMBL" id="KTF06258.1"/>
    </source>
</evidence>
<organism evidence="1">
    <name type="scientific">marine sediment metagenome</name>
    <dbReference type="NCBI Taxonomy" id="412755"/>
    <lineage>
        <taxon>unclassified sequences</taxon>
        <taxon>metagenomes</taxon>
        <taxon>ecological metagenomes</taxon>
    </lineage>
</organism>
<accession>A0A1B6NSE6</accession>
<comment type="caution">
    <text evidence="1">The sequence shown here is derived from an EMBL/GenBank/DDBJ whole genome shotgun (WGS) entry which is preliminary data.</text>
</comment>
<name>A0A1B6NSE6_9ZZZZ</name>
<proteinExistence type="predicted"/>